<sequence>MNEIVIYTDGGNRNTGNKLGQHVNAKDLSAWAYVIDDGSKQISASGFQLGATNNAMELTAVGSAFRKILSNSDLQRRPITLVSDSHYVLDPMTKGWLHNWMKTKKERPNLLLWQTLYPMYLELNPYLSFKWVKGHLKTKGNLQVDHLLNQEMDKHL</sequence>
<dbReference type="CDD" id="cd09278">
    <property type="entry name" value="RNase_HI_prokaryote_like"/>
    <property type="match status" value="1"/>
</dbReference>
<evidence type="ECO:0000313" key="6">
    <source>
        <dbReference type="Proteomes" id="UP001167919"/>
    </source>
</evidence>
<dbReference type="GO" id="GO:0003676">
    <property type="term" value="F:nucleic acid binding"/>
    <property type="evidence" value="ECO:0007669"/>
    <property type="project" value="InterPro"/>
</dbReference>
<evidence type="ECO:0000256" key="1">
    <source>
        <dbReference type="ARBA" id="ARBA00011245"/>
    </source>
</evidence>
<protein>
    <submittedName>
        <fullName evidence="3">Ribonuclease HI</fullName>
    </submittedName>
</protein>
<dbReference type="InterPro" id="IPR012337">
    <property type="entry name" value="RNaseH-like_sf"/>
</dbReference>
<evidence type="ECO:0000259" key="2">
    <source>
        <dbReference type="PROSITE" id="PS50879"/>
    </source>
</evidence>
<dbReference type="InterPro" id="IPR002156">
    <property type="entry name" value="RNaseH_domain"/>
</dbReference>
<organism evidence="3 6">
    <name type="scientific">Oenococcus sicerae</name>
    <dbReference type="NCBI Taxonomy" id="2203724"/>
    <lineage>
        <taxon>Bacteria</taxon>
        <taxon>Bacillati</taxon>
        <taxon>Bacillota</taxon>
        <taxon>Bacilli</taxon>
        <taxon>Lactobacillales</taxon>
        <taxon>Lactobacillaceae</taxon>
        <taxon>Oenococcus</taxon>
    </lineage>
</organism>
<accession>A0AAJ1RB45</accession>
<evidence type="ECO:0000313" key="5">
    <source>
        <dbReference type="Proteomes" id="UP000286907"/>
    </source>
</evidence>
<dbReference type="GO" id="GO:0004523">
    <property type="term" value="F:RNA-DNA hybrid ribonuclease activity"/>
    <property type="evidence" value="ECO:0007669"/>
    <property type="project" value="InterPro"/>
</dbReference>
<evidence type="ECO:0000313" key="3">
    <source>
        <dbReference type="EMBL" id="MDN6900850.1"/>
    </source>
</evidence>
<dbReference type="InterPro" id="IPR036397">
    <property type="entry name" value="RNaseH_sf"/>
</dbReference>
<reference evidence="4 5" key="1">
    <citation type="journal article" date="2019" name="Syst. Appl. Microbiol.">
        <title>Oenococcus sicerae sp. nov., isolated from French cider.</title>
        <authorList>
            <person name="Cousin F.J."/>
            <person name="Le Guellec R."/>
            <person name="Chagnot C."/>
            <person name="Goux D."/>
            <person name="Dalmasso M."/>
            <person name="Laplace J.M."/>
            <person name="Cretenet M."/>
        </authorList>
    </citation>
    <scope>NUCLEOTIDE SEQUENCE [LARGE SCALE GENOMIC DNA]</scope>
    <source>
        <strain evidence="4 5">UCMA 15228</strain>
    </source>
</reference>
<evidence type="ECO:0000313" key="4">
    <source>
        <dbReference type="EMBL" id="QAS69128.1"/>
    </source>
</evidence>
<name>A0AAJ1RB45_9LACO</name>
<dbReference type="InterPro" id="IPR022892">
    <property type="entry name" value="RNaseHI"/>
</dbReference>
<gene>
    <name evidence="4" type="ORF">DLJ48_00605</name>
    <name evidence="3" type="ORF">EVC35_07620</name>
</gene>
<keyword evidence="5" id="KW-1185">Reference proteome</keyword>
<feature type="domain" description="RNase H type-1" evidence="2">
    <location>
        <begin position="1"/>
        <end position="153"/>
    </location>
</feature>
<dbReference type="Gene3D" id="3.30.420.10">
    <property type="entry name" value="Ribonuclease H-like superfamily/Ribonuclease H"/>
    <property type="match status" value="1"/>
</dbReference>
<dbReference type="EMBL" id="CP029684">
    <property type="protein sequence ID" value="QAS69128.1"/>
    <property type="molecule type" value="Genomic_DNA"/>
</dbReference>
<dbReference type="Proteomes" id="UP001167919">
    <property type="component" value="Unassembled WGS sequence"/>
</dbReference>
<dbReference type="Pfam" id="PF00075">
    <property type="entry name" value="RNase_H"/>
    <property type="match status" value="1"/>
</dbReference>
<dbReference type="SUPFAM" id="SSF53098">
    <property type="entry name" value="Ribonuclease H-like"/>
    <property type="match status" value="1"/>
</dbReference>
<proteinExistence type="predicted"/>
<dbReference type="EMBL" id="SDWY01000004">
    <property type="protein sequence ID" value="MDN6900850.1"/>
    <property type="molecule type" value="Genomic_DNA"/>
</dbReference>
<dbReference type="RefSeq" id="WP_128684969.1">
    <property type="nucleotide sequence ID" value="NZ_CP029684.2"/>
</dbReference>
<dbReference type="Proteomes" id="UP000286907">
    <property type="component" value="Chromosome"/>
</dbReference>
<reference evidence="4" key="3">
    <citation type="submission" date="2020-01" db="EMBL/GenBank/DDBJ databases">
        <authorList>
            <person name="Cousin F.J."/>
            <person name="Le Guellec R."/>
            <person name="Cretenet M."/>
        </authorList>
    </citation>
    <scope>NUCLEOTIDE SEQUENCE</scope>
    <source>
        <strain evidence="4">UCMA 15228</strain>
    </source>
</reference>
<comment type="subunit">
    <text evidence="1">Monomer.</text>
</comment>
<dbReference type="PROSITE" id="PS50879">
    <property type="entry name" value="RNASE_H_1"/>
    <property type="match status" value="1"/>
</dbReference>
<reference evidence="3" key="2">
    <citation type="submission" date="2019-01" db="EMBL/GenBank/DDBJ databases">
        <title>Oenococcus sicerae UCMA17102.</title>
        <authorList>
            <person name="Cousin F.J."/>
            <person name="Le Guellec R."/>
            <person name="Cretenet M."/>
        </authorList>
    </citation>
    <scope>NUCLEOTIDE SEQUENCE</scope>
    <source>
        <strain evidence="3">UCMA17102</strain>
    </source>
</reference>
<dbReference type="AlphaFoldDB" id="A0AAJ1RB45"/>